<organism evidence="2">
    <name type="scientific">uncultured bacterium</name>
    <name type="common">gcode 4</name>
    <dbReference type="NCBI Taxonomy" id="1234023"/>
    <lineage>
        <taxon>Bacteria</taxon>
        <taxon>environmental samples</taxon>
    </lineage>
</organism>
<sequence length="159" mass="18941">MKKDIFGYCIHKIQKIQSFPMKKRYQYILFCLLILIVYEVYLVVLYKYKDFQINSYLSYITTENEKIEESIEKKKERLAYVKTNAFLDKIAKTSQNKKNPGEEVIVLVTDEEVEEYKRIDTNKQMIGGVKQEASKTLGMTNGGKWIYYIFHIDTRNDEF</sequence>
<name>K1ZJV3_9BACT</name>
<gene>
    <name evidence="2" type="ORF">ACD_71C00050G0002</name>
</gene>
<keyword evidence="1" id="KW-1133">Transmembrane helix</keyword>
<feature type="transmembrane region" description="Helical" evidence="1">
    <location>
        <begin position="27"/>
        <end position="46"/>
    </location>
</feature>
<comment type="caution">
    <text evidence="2">The sequence shown here is derived from an EMBL/GenBank/DDBJ whole genome shotgun (WGS) entry which is preliminary data.</text>
</comment>
<evidence type="ECO:0000256" key="1">
    <source>
        <dbReference type="SAM" id="Phobius"/>
    </source>
</evidence>
<protein>
    <recommendedName>
        <fullName evidence="3">Septum formation initiator</fullName>
    </recommendedName>
</protein>
<dbReference type="AlphaFoldDB" id="K1ZJV3"/>
<dbReference type="EMBL" id="AMFJ01028781">
    <property type="protein sequence ID" value="EKD44673.1"/>
    <property type="molecule type" value="Genomic_DNA"/>
</dbReference>
<proteinExistence type="predicted"/>
<keyword evidence="1" id="KW-0812">Transmembrane</keyword>
<evidence type="ECO:0000313" key="2">
    <source>
        <dbReference type="EMBL" id="EKD44673.1"/>
    </source>
</evidence>
<reference evidence="2" key="1">
    <citation type="journal article" date="2012" name="Science">
        <title>Fermentation, hydrogen, and sulfur metabolism in multiple uncultivated bacterial phyla.</title>
        <authorList>
            <person name="Wrighton K.C."/>
            <person name="Thomas B.C."/>
            <person name="Sharon I."/>
            <person name="Miller C.S."/>
            <person name="Castelle C.J."/>
            <person name="VerBerkmoes N.C."/>
            <person name="Wilkins M.J."/>
            <person name="Hettich R.L."/>
            <person name="Lipton M.S."/>
            <person name="Williams K.H."/>
            <person name="Long P.E."/>
            <person name="Banfield J.F."/>
        </authorList>
    </citation>
    <scope>NUCLEOTIDE SEQUENCE [LARGE SCALE GENOMIC DNA]</scope>
</reference>
<keyword evidence="1" id="KW-0472">Membrane</keyword>
<accession>K1ZJV3</accession>
<evidence type="ECO:0008006" key="3">
    <source>
        <dbReference type="Google" id="ProtNLM"/>
    </source>
</evidence>